<gene>
    <name evidence="2" type="ORF">VSP0166_LOCUS13469</name>
</gene>
<protein>
    <recommendedName>
        <fullName evidence="1">UspA domain-containing protein</fullName>
    </recommendedName>
</protein>
<dbReference type="CDD" id="cd23659">
    <property type="entry name" value="USP_At3g01520-like"/>
    <property type="match status" value="1"/>
</dbReference>
<dbReference type="Gene3D" id="3.40.50.620">
    <property type="entry name" value="HUPs"/>
    <property type="match status" value="1"/>
</dbReference>
<feature type="domain" description="UspA" evidence="1">
    <location>
        <begin position="2"/>
        <end position="142"/>
    </location>
</feature>
<sequence>MKILLAIDDSVPSQKAFEFVLHTAKPTDEIILLAVAETTVASVAIPFASTVTSIVDIDQSVQKHLREVLKGYGKQLVLKGLRHTCLLGKGASGETICEEAEYRKADLVVIGRRKLSSISRAMVGSVSTYTLHNAPCAVMVVKTDCGEEEKKERQNAEVVE</sequence>
<dbReference type="PANTHER" id="PTHR31964:SF113">
    <property type="entry name" value="USPA DOMAIN-CONTAINING PROTEIN"/>
    <property type="match status" value="1"/>
</dbReference>
<dbReference type="AlphaFoldDB" id="A0A7S4IK05"/>
<organism evidence="2">
    <name type="scientific">Vannella robusta</name>
    <dbReference type="NCBI Taxonomy" id="1487602"/>
    <lineage>
        <taxon>Eukaryota</taxon>
        <taxon>Amoebozoa</taxon>
        <taxon>Discosea</taxon>
        <taxon>Flabellinia</taxon>
        <taxon>Vannellidae</taxon>
        <taxon>Vannella</taxon>
    </lineage>
</organism>
<dbReference type="InterPro" id="IPR006015">
    <property type="entry name" value="Universal_stress_UspA"/>
</dbReference>
<accession>A0A7S4IK05</accession>
<evidence type="ECO:0000313" key="2">
    <source>
        <dbReference type="EMBL" id="CAE2231619.1"/>
    </source>
</evidence>
<dbReference type="Pfam" id="PF00582">
    <property type="entry name" value="Usp"/>
    <property type="match status" value="1"/>
</dbReference>
<proteinExistence type="predicted"/>
<evidence type="ECO:0000259" key="1">
    <source>
        <dbReference type="Pfam" id="PF00582"/>
    </source>
</evidence>
<dbReference type="InterPro" id="IPR006016">
    <property type="entry name" value="UspA"/>
</dbReference>
<dbReference type="PANTHER" id="PTHR31964">
    <property type="entry name" value="ADENINE NUCLEOTIDE ALPHA HYDROLASES-LIKE SUPERFAMILY PROTEIN"/>
    <property type="match status" value="1"/>
</dbReference>
<name>A0A7S4IK05_9EUKA</name>
<dbReference type="EMBL" id="HBKP01019012">
    <property type="protein sequence ID" value="CAE2231619.1"/>
    <property type="molecule type" value="Transcribed_RNA"/>
</dbReference>
<dbReference type="InterPro" id="IPR014729">
    <property type="entry name" value="Rossmann-like_a/b/a_fold"/>
</dbReference>
<dbReference type="SUPFAM" id="SSF52402">
    <property type="entry name" value="Adenine nucleotide alpha hydrolases-like"/>
    <property type="match status" value="1"/>
</dbReference>
<reference evidence="2" key="1">
    <citation type="submission" date="2021-01" db="EMBL/GenBank/DDBJ databases">
        <authorList>
            <person name="Corre E."/>
            <person name="Pelletier E."/>
            <person name="Niang G."/>
            <person name="Scheremetjew M."/>
            <person name="Finn R."/>
            <person name="Kale V."/>
            <person name="Holt S."/>
            <person name="Cochrane G."/>
            <person name="Meng A."/>
            <person name="Brown T."/>
            <person name="Cohen L."/>
        </authorList>
    </citation>
    <scope>NUCLEOTIDE SEQUENCE</scope>
    <source>
        <strain evidence="2">DIVA3 518/3/11/1/6</strain>
    </source>
</reference>
<dbReference type="PRINTS" id="PR01438">
    <property type="entry name" value="UNVRSLSTRESS"/>
</dbReference>